<proteinExistence type="predicted"/>
<sequence length="27" mass="2952">MPIFCYCVACLTMMNGIVNSGYAIKAH</sequence>
<dbReference type="Proteomes" id="UP000237347">
    <property type="component" value="Unassembled WGS sequence"/>
</dbReference>
<accession>A0AAW0LMC3</accession>
<gene>
    <name evidence="1" type="ORF">CFP56_041692</name>
</gene>
<dbReference type="AlphaFoldDB" id="A0AAW0LMC3"/>
<dbReference type="EMBL" id="PKMF04000086">
    <property type="protein sequence ID" value="KAK7851556.1"/>
    <property type="molecule type" value="Genomic_DNA"/>
</dbReference>
<evidence type="ECO:0000313" key="2">
    <source>
        <dbReference type="Proteomes" id="UP000237347"/>
    </source>
</evidence>
<protein>
    <submittedName>
        <fullName evidence="1">Uncharacterized protein</fullName>
    </submittedName>
</protein>
<evidence type="ECO:0000313" key="1">
    <source>
        <dbReference type="EMBL" id="KAK7851556.1"/>
    </source>
</evidence>
<name>A0AAW0LMC3_QUESU</name>
<organism evidence="1 2">
    <name type="scientific">Quercus suber</name>
    <name type="common">Cork oak</name>
    <dbReference type="NCBI Taxonomy" id="58331"/>
    <lineage>
        <taxon>Eukaryota</taxon>
        <taxon>Viridiplantae</taxon>
        <taxon>Streptophyta</taxon>
        <taxon>Embryophyta</taxon>
        <taxon>Tracheophyta</taxon>
        <taxon>Spermatophyta</taxon>
        <taxon>Magnoliopsida</taxon>
        <taxon>eudicotyledons</taxon>
        <taxon>Gunneridae</taxon>
        <taxon>Pentapetalae</taxon>
        <taxon>rosids</taxon>
        <taxon>fabids</taxon>
        <taxon>Fagales</taxon>
        <taxon>Fagaceae</taxon>
        <taxon>Quercus</taxon>
    </lineage>
</organism>
<keyword evidence="2" id="KW-1185">Reference proteome</keyword>
<comment type="caution">
    <text evidence="1">The sequence shown here is derived from an EMBL/GenBank/DDBJ whole genome shotgun (WGS) entry which is preliminary data.</text>
</comment>
<reference evidence="1 2" key="1">
    <citation type="journal article" date="2018" name="Sci. Data">
        <title>The draft genome sequence of cork oak.</title>
        <authorList>
            <person name="Ramos A.M."/>
            <person name="Usie A."/>
            <person name="Barbosa P."/>
            <person name="Barros P.M."/>
            <person name="Capote T."/>
            <person name="Chaves I."/>
            <person name="Simoes F."/>
            <person name="Abreu I."/>
            <person name="Carrasquinho I."/>
            <person name="Faro C."/>
            <person name="Guimaraes J.B."/>
            <person name="Mendonca D."/>
            <person name="Nobrega F."/>
            <person name="Rodrigues L."/>
            <person name="Saibo N.J.M."/>
            <person name="Varela M.C."/>
            <person name="Egas C."/>
            <person name="Matos J."/>
            <person name="Miguel C.M."/>
            <person name="Oliveira M.M."/>
            <person name="Ricardo C.P."/>
            <person name="Goncalves S."/>
        </authorList>
    </citation>
    <scope>NUCLEOTIDE SEQUENCE [LARGE SCALE GENOMIC DNA]</scope>
    <source>
        <strain evidence="2">cv. HL8</strain>
    </source>
</reference>